<feature type="signal peptide" evidence="1">
    <location>
        <begin position="1"/>
        <end position="22"/>
    </location>
</feature>
<name>A0AAJ5WNT4_9BACT</name>
<evidence type="ECO:0000313" key="2">
    <source>
        <dbReference type="EMBL" id="WEK34017.1"/>
    </source>
</evidence>
<organism evidence="2 3">
    <name type="scientific">Candidatus Pseudobacter hemicellulosilyticus</name>
    <dbReference type="NCBI Taxonomy" id="3121375"/>
    <lineage>
        <taxon>Bacteria</taxon>
        <taxon>Pseudomonadati</taxon>
        <taxon>Bacteroidota</taxon>
        <taxon>Chitinophagia</taxon>
        <taxon>Chitinophagales</taxon>
        <taxon>Chitinophagaceae</taxon>
        <taxon>Pseudobacter</taxon>
    </lineage>
</organism>
<keyword evidence="1" id="KW-0732">Signal</keyword>
<reference evidence="2" key="1">
    <citation type="submission" date="2023-03" db="EMBL/GenBank/DDBJ databases">
        <title>Andean soil-derived lignocellulolytic bacterial consortium as a source of novel taxa and putative plastic-active enzymes.</title>
        <authorList>
            <person name="Diaz-Garcia L."/>
            <person name="Chuvochina M."/>
            <person name="Feuerriegel G."/>
            <person name="Bunk B."/>
            <person name="Sproer C."/>
            <person name="Streit W.R."/>
            <person name="Rodriguez L.M."/>
            <person name="Overmann J."/>
            <person name="Jimenez D.J."/>
        </authorList>
    </citation>
    <scope>NUCLEOTIDE SEQUENCE</scope>
    <source>
        <strain evidence="2">MAG 7</strain>
    </source>
</reference>
<dbReference type="Pfam" id="PF19264">
    <property type="entry name" value="DUF5907"/>
    <property type="match status" value="2"/>
</dbReference>
<dbReference type="InterPro" id="IPR045571">
    <property type="entry name" value="DUF5907"/>
</dbReference>
<dbReference type="EMBL" id="CP119311">
    <property type="protein sequence ID" value="WEK34017.1"/>
    <property type="molecule type" value="Genomic_DNA"/>
</dbReference>
<feature type="chain" id="PRO_5042497486" evidence="1">
    <location>
        <begin position="23"/>
        <end position="1229"/>
    </location>
</feature>
<accession>A0AAJ5WNT4</accession>
<sequence length="1229" mass="120141">MKRFFGALTAFVCMAATSQAQAPGMLNYQGVARNAVGNVISNKAITLRLSIREGSANGSIAYSETRSVTTNAFGLFNAQVGGTGATAQTGTITGVNWASGSKFMQVEIDPNGGNSFTSIGTTQLLSVPYALFAGSSLPVGPAGGDLTGAYPNPTIAANAVTMGKLANGAVTEDKIAANAVSGAKIMDGAVGSAKIMDGAVTGAKVADGAIGSAKIMDGAVGSAKIADGAVGAAKIADAAVGNAKIADGAISTAKVQDASITNPKLADGAVGTSKLANGAVTGDKIADGTITAAKLDAGVSLAPTGAAGGDLAGNYPNPTIAPNAVTTAKIADGAVGSAKIMDAAVGSAKIADGSVGSAKIADGAVGNAKIADAAVGSAKIADGAVMTAKVADAAITEAKLANNAVSTDKVADGAVTEAKIANNAVSTGKVMDAAITEAKLANNAVGTDKVQDASITQAKLAPGVVLPPGGAAGGDLSGTFPNPTVVGLQTVPVSATAPAAGQILRYDGTNWAPSASGGGFTLPFVTIENNAGTLFSLTNDGDGTSIEGINNTTTSSIAAVRGIVNSTAPGGFSSAVRGINNGSGGLGIGVWGSQAGSGWGVYGVTPNGLGVYGNSSANGTGVYANSNSGTGLTATSINGIPASISIFNNSNNNVVLNANSVGNGTVVNVSTTGNGTGVLSSTGAGFSVHGITSEQSSAGIVGDNNGAGEAIVGRTTSDIAGAVVGRNDGGGYGVRGFVATSTANTGIGVYGQVGINGSTGRAGRFESFNSDNTEANILEVASNSNGNIPDNTLGNASSFFLDNTNSVGAGVRSEVNTIFGNFGAAAVFGVSSGTGGRAGLFYASNPSGNGASLISLTDGNGNAITANAGKDGNAVEANIDGNGVAVYGWAPTFSEGRAARFEHYNEDNESTVVTAKTIGNGNAGEFFVDRTTGTSAAVKGEVNSIFANFGTAGVYGVSSGTGGYAGLFYSSNVAGNGPALLALTEGAGNGLTANAGGSGDGVEATCDGTGNAIFGWIPNFGSGKAGRFANFNSANSQPVVHVTTNGTGSTFLVNHQGPSGSLAVFQSASTNVARINKAGRGFFNGGTQNSGADVAEAFDVTGSVNNYEPGDVLVISTNADRTVEKSAEAYSTLVAGVYATKPGVLLTEEDIDSELTGKVPMGVIGVLPTKVCMEGGAIKRGDLIVTSSTAGVAMKADPDKVKIGQVIGKALEDFNGNGIGKIKVLVSVK</sequence>
<evidence type="ECO:0000313" key="3">
    <source>
        <dbReference type="Proteomes" id="UP001220610"/>
    </source>
</evidence>
<protein>
    <submittedName>
        <fullName evidence="2">Uncharacterized protein</fullName>
    </submittedName>
</protein>
<gene>
    <name evidence="2" type="ORF">P0Y53_16135</name>
</gene>
<dbReference type="Proteomes" id="UP001220610">
    <property type="component" value="Chromosome"/>
</dbReference>
<evidence type="ECO:0000256" key="1">
    <source>
        <dbReference type="SAM" id="SignalP"/>
    </source>
</evidence>
<proteinExistence type="predicted"/>
<dbReference type="AlphaFoldDB" id="A0AAJ5WNT4"/>
<dbReference type="PANTHER" id="PTHR37320:SF1">
    <property type="entry name" value="RHOPTRY SURFACE PROTEIN CERLI2"/>
    <property type="match status" value="1"/>
</dbReference>
<dbReference type="PANTHER" id="PTHR37320">
    <property type="entry name" value="AG-1 BLOOD STAGE MEMBRANE PROTEIN HOMOLOGUE"/>
    <property type="match status" value="1"/>
</dbReference>
<dbReference type="InterPro" id="IPR053336">
    <property type="entry name" value="Rhoptry_Surface_Assoc"/>
</dbReference>